<dbReference type="EMBL" id="LR724741">
    <property type="protein sequence ID" value="VWO95354.1"/>
    <property type="molecule type" value="Genomic_DNA"/>
</dbReference>
<dbReference type="SUPFAM" id="SSF53098">
    <property type="entry name" value="Ribonuclease H-like"/>
    <property type="match status" value="1"/>
</dbReference>
<dbReference type="SUPFAM" id="SSF54160">
    <property type="entry name" value="Chromo domain-like"/>
    <property type="match status" value="1"/>
</dbReference>
<protein>
    <recommendedName>
        <fullName evidence="1">RNA-directed DNA polymerase</fullName>
        <ecNumber evidence="1">2.7.7.49</ecNumber>
    </recommendedName>
</protein>
<keyword evidence="7" id="KW-0694">RNA-binding</keyword>
<dbReference type="PANTHER" id="PTHR37984:SF5">
    <property type="entry name" value="PROTEIN NYNRIN-LIKE"/>
    <property type="match status" value="1"/>
</dbReference>
<dbReference type="GO" id="GO:0016787">
    <property type="term" value="F:hydrolase activity"/>
    <property type="evidence" value="ECO:0007669"/>
    <property type="project" value="UniProtKB-KW"/>
</dbReference>
<dbReference type="GO" id="GO:0015074">
    <property type="term" value="P:DNA integration"/>
    <property type="evidence" value="ECO:0007669"/>
    <property type="project" value="InterPro"/>
</dbReference>
<dbReference type="Pfam" id="PF24626">
    <property type="entry name" value="SH3_Tf2-1"/>
    <property type="match status" value="1"/>
</dbReference>
<name>A0A5K1JTR2_9APHY</name>
<dbReference type="SUPFAM" id="SSF50630">
    <property type="entry name" value="Acid proteases"/>
    <property type="match status" value="1"/>
</dbReference>
<keyword evidence="5" id="KW-0255">Endonuclease</keyword>
<feature type="domain" description="Integrase catalytic" evidence="11">
    <location>
        <begin position="1013"/>
        <end position="1095"/>
    </location>
</feature>
<dbReference type="GO" id="GO:0003964">
    <property type="term" value="F:RNA-directed DNA polymerase activity"/>
    <property type="evidence" value="ECO:0007669"/>
    <property type="project" value="UniProtKB-KW"/>
</dbReference>
<feature type="compositionally biased region" description="Basic residues" evidence="9">
    <location>
        <begin position="1610"/>
        <end position="1624"/>
    </location>
</feature>
<dbReference type="InterPro" id="IPR021109">
    <property type="entry name" value="Peptidase_aspartic_dom_sf"/>
</dbReference>
<dbReference type="Pfam" id="PF17917">
    <property type="entry name" value="RT_RNaseH"/>
    <property type="match status" value="1"/>
</dbReference>
<keyword evidence="4" id="KW-0540">Nuclease</keyword>
<proteinExistence type="predicted"/>
<evidence type="ECO:0000256" key="1">
    <source>
        <dbReference type="ARBA" id="ARBA00012493"/>
    </source>
</evidence>
<dbReference type="PROSITE" id="PS50994">
    <property type="entry name" value="INTEGRASE"/>
    <property type="match status" value="1"/>
</dbReference>
<dbReference type="InterPro" id="IPR041373">
    <property type="entry name" value="RT_RNaseH"/>
</dbReference>
<dbReference type="InterPro" id="IPR001584">
    <property type="entry name" value="Integrase_cat-core"/>
</dbReference>
<feature type="compositionally biased region" description="Acidic residues" evidence="9">
    <location>
        <begin position="1662"/>
        <end position="1674"/>
    </location>
</feature>
<feature type="compositionally biased region" description="Basic and acidic residues" evidence="9">
    <location>
        <begin position="1400"/>
        <end position="1410"/>
    </location>
</feature>
<dbReference type="Pfam" id="PF00078">
    <property type="entry name" value="RVT_1"/>
    <property type="match status" value="1"/>
</dbReference>
<gene>
    <name evidence="12" type="primary">I1S0Q0</name>
</gene>
<dbReference type="GO" id="GO:0004519">
    <property type="term" value="F:endonuclease activity"/>
    <property type="evidence" value="ECO:0007669"/>
    <property type="project" value="UniProtKB-KW"/>
</dbReference>
<dbReference type="InterPro" id="IPR043502">
    <property type="entry name" value="DNA/RNA_pol_sf"/>
</dbReference>
<keyword evidence="6" id="KW-0378">Hydrolase</keyword>
<evidence type="ECO:0000256" key="8">
    <source>
        <dbReference type="ARBA" id="ARBA00022918"/>
    </source>
</evidence>
<dbReference type="Gene3D" id="3.10.10.10">
    <property type="entry name" value="HIV Type 1 Reverse Transcriptase, subunit A, domain 1"/>
    <property type="match status" value="1"/>
</dbReference>
<dbReference type="CDD" id="cd00303">
    <property type="entry name" value="retropepsin_like"/>
    <property type="match status" value="1"/>
</dbReference>
<evidence type="ECO:0000256" key="9">
    <source>
        <dbReference type="SAM" id="MobiDB-lite"/>
    </source>
</evidence>
<keyword evidence="8" id="KW-0695">RNA-directed DNA polymerase</keyword>
<dbReference type="Pfam" id="PF08284">
    <property type="entry name" value="RVP_2"/>
    <property type="match status" value="1"/>
</dbReference>
<feature type="compositionally biased region" description="Polar residues" evidence="9">
    <location>
        <begin position="1411"/>
        <end position="1426"/>
    </location>
</feature>
<evidence type="ECO:0000256" key="2">
    <source>
        <dbReference type="ARBA" id="ARBA00022679"/>
    </source>
</evidence>
<dbReference type="CDD" id="cd01647">
    <property type="entry name" value="RT_LTR"/>
    <property type="match status" value="1"/>
</dbReference>
<feature type="domain" description="Reverse transcriptase" evidence="10">
    <location>
        <begin position="462"/>
        <end position="646"/>
    </location>
</feature>
<feature type="compositionally biased region" description="Acidic residues" evidence="9">
    <location>
        <begin position="1686"/>
        <end position="1705"/>
    </location>
</feature>
<organism evidence="12">
    <name type="scientific">Ganoderma boninense</name>
    <dbReference type="NCBI Taxonomy" id="34458"/>
    <lineage>
        <taxon>Eukaryota</taxon>
        <taxon>Fungi</taxon>
        <taxon>Dikarya</taxon>
        <taxon>Basidiomycota</taxon>
        <taxon>Agaricomycotina</taxon>
        <taxon>Agaricomycetes</taxon>
        <taxon>Polyporales</taxon>
        <taxon>Polyporaceae</taxon>
        <taxon>Ganoderma</taxon>
    </lineage>
</organism>
<dbReference type="InterPro" id="IPR043128">
    <property type="entry name" value="Rev_trsase/Diguanyl_cyclase"/>
</dbReference>
<evidence type="ECO:0000313" key="12">
    <source>
        <dbReference type="EMBL" id="VWO95354.1"/>
    </source>
</evidence>
<dbReference type="InterPro" id="IPR036397">
    <property type="entry name" value="RNaseH_sf"/>
</dbReference>
<dbReference type="GO" id="GO:0003723">
    <property type="term" value="F:RNA binding"/>
    <property type="evidence" value="ECO:0007669"/>
    <property type="project" value="UniProtKB-KW"/>
</dbReference>
<evidence type="ECO:0000259" key="10">
    <source>
        <dbReference type="PROSITE" id="PS50878"/>
    </source>
</evidence>
<dbReference type="InterPro" id="IPR056924">
    <property type="entry name" value="SH3_Tf2-1"/>
</dbReference>
<evidence type="ECO:0000256" key="4">
    <source>
        <dbReference type="ARBA" id="ARBA00022722"/>
    </source>
</evidence>
<dbReference type="PANTHER" id="PTHR37984">
    <property type="entry name" value="PROTEIN CBG26694"/>
    <property type="match status" value="1"/>
</dbReference>
<evidence type="ECO:0000256" key="5">
    <source>
        <dbReference type="ARBA" id="ARBA00022759"/>
    </source>
</evidence>
<evidence type="ECO:0000256" key="7">
    <source>
        <dbReference type="ARBA" id="ARBA00022884"/>
    </source>
</evidence>
<dbReference type="GO" id="GO:0005634">
    <property type="term" value="C:nucleus"/>
    <property type="evidence" value="ECO:0007669"/>
    <property type="project" value="UniProtKB-ARBA"/>
</dbReference>
<evidence type="ECO:0000259" key="11">
    <source>
        <dbReference type="PROSITE" id="PS50994"/>
    </source>
</evidence>
<dbReference type="CDD" id="cd09274">
    <property type="entry name" value="RNase_HI_RT_Ty3"/>
    <property type="match status" value="1"/>
</dbReference>
<dbReference type="Gene3D" id="2.40.70.10">
    <property type="entry name" value="Acid Proteases"/>
    <property type="match status" value="1"/>
</dbReference>
<feature type="region of interest" description="Disordered" evidence="9">
    <location>
        <begin position="1662"/>
        <end position="1705"/>
    </location>
</feature>
<feature type="region of interest" description="Disordered" evidence="9">
    <location>
        <begin position="1400"/>
        <end position="1426"/>
    </location>
</feature>
<feature type="region of interest" description="Disordered" evidence="9">
    <location>
        <begin position="1551"/>
        <end position="1645"/>
    </location>
</feature>
<feature type="compositionally biased region" description="Gly residues" evidence="9">
    <location>
        <begin position="1552"/>
        <end position="1590"/>
    </location>
</feature>
<feature type="region of interest" description="Disordered" evidence="9">
    <location>
        <begin position="854"/>
        <end position="887"/>
    </location>
</feature>
<dbReference type="PROSITE" id="PS50878">
    <property type="entry name" value="RT_POL"/>
    <property type="match status" value="1"/>
</dbReference>
<keyword evidence="3" id="KW-0548">Nucleotidyltransferase</keyword>
<reference evidence="12" key="1">
    <citation type="submission" date="2019-10" db="EMBL/GenBank/DDBJ databases">
        <authorList>
            <person name="Nor Muhammad N."/>
        </authorList>
    </citation>
    <scope>NUCLEOTIDE SEQUENCE</scope>
</reference>
<dbReference type="Gene3D" id="3.30.420.10">
    <property type="entry name" value="Ribonuclease H-like superfamily/Ribonuclease H"/>
    <property type="match status" value="1"/>
</dbReference>
<accession>A0A5K1JTR2</accession>
<sequence length="1705" mass="191234">MSQQTEPQGIWARAHVADCIEYLLTMLVSYYAPEEAHAAGIEPEERFSITTNNGELQDDTFVVTDHLAPAECPDEFLVTRDQMDDPEWGIPDMLQDAWNEVAAMPPRAKFGAGFPVRDVPDNRHPALFWLRAKLSAALQREYPYLVQEGEAVSVEPCLLGYVVYLQREGTVMTVLHEEVRSQIFDPRTVLFLMTDARSISDFEEQRQQTARRRRRRMNLLVCGVRPVRKGKKTDQPSNWIPAVERNAMKTKDFTRTLPKPIVVTGHVNGKPVRALIDTGSMADFLSTTVMDQLGLRKEILAKPLPVQLAVHGSRSKINCCVSVDFKYQDIECRHRFDVVNLDNYDMILGTPFLFQHKVAIGLNPTRISVGSAQPVEIQGEDVAVITSAAADLLDDELEKLRDELRRDADDLCQDGARAALPPIRDVNHAIPLIDEKKVYSWRPSKCPDALRTLWHEKKKAYLESGRWKLASGTNASPMLMIPKPAREDGILRLRTVVDKRQQNANTQKLTAPLPDIDGILRNVVKHKYRSLIDGKDAYEQIRVVPEHVPRTLFTTPDGTMVSLVLQQGDINGPAMYQAVMNHIFAPYIGVFMDVYLDDIVIYSDTIEEHMKHVRLMFDVLRRQKFFLGADKMNFFASKLKILGHVIDEKGIAMDPHKVDSVVNWKVPTNKSLLSSFLGAVGFLAPDCASGYISQGENLTTAKVVTFWSGKFNSAQQNYPVHEQELLAIVESLKRFRPLLYGTKFRICTDHKALEYLMGQKNLSPRQHRWLDVLNEFNFTVHYIPGETNILADALSRIYSDEPLGIERARSEYVGEDGAGVPIMSRGLEVLRPVYTGAAAVIDFAPRRSARLAVNPKPEGAYAETKRRPKATVEDVPEDSKAEDGPAAVNEAQAELTEGVPSVLQADNADGAEHSPILDSVVSSASELGMELPGCLRGRYVEDPYFRKIVAKSGEFPHFQYIDGLLFKLEGNTHLLCVPDIRIGSRKLREVLLRHAHSVLAHLGSRKTLDYIRVPRRPWQYIAIDFVGPLPASENRHGEFDMICVIIDQLTSMVHLVPTVQTYGAAEIAEVVFEHVYKLHGLPERIISDRDTLFTTYHPQTDGATERANRTMTQMLRQCVRPDQKDWVQKLPAIELAMNTARSDTTGFSPFYLNYGQMPRSLVWSSESEYPGVRKFAQRMKEAIMAAHDAIISARIGQVVQANKRRRQATFQKDDLVYVSTKNLNLPKGRARKLAPKYLGPFRISKVIAEGVTYQLDLSAELKARGIHNAFHASLLRPHFPNDDRRFPGRQFHQLPGFGEQPREWAVDRIVSHAGKGADAEFEVQWSTGDVTWVPYADIRHLQALTEYFEAMDVTNIRQLGKEHAPVNDASPELQVNALTVEFKTLYAGRRQPVWEHENEINTGHGEDEGHNVSSSPRSTHSLSCMSDNPRLYTAEDRLKWERYAKAFTAWLAKPTRDTYPGNPPAGYYEAFKVQQPYAPGPREYSDLVSSVLAPPAAPVPSSIPQGVSMSTEAFSAFLNHRSGTHDQIIQFAQRERAAVATRAYVPQWENGHGFGRGGWRGGGRGGGRGGWRGGGRGGGRPFRTGRGGGRPLLSRLGGPSKDTADDKPRSGKSKGKWRYRKRGNRRADQDEEEPQGESLSPERDARSNSLLRFILAVLGIATDDESADAEVDNMDVDRETAPAQEIPEDDEDDGPEIGEGDYELL</sequence>
<keyword evidence="2" id="KW-0808">Transferase</keyword>
<dbReference type="InterPro" id="IPR016197">
    <property type="entry name" value="Chromo-like_dom_sf"/>
</dbReference>
<evidence type="ECO:0000256" key="3">
    <source>
        <dbReference type="ARBA" id="ARBA00022695"/>
    </source>
</evidence>
<dbReference type="InterPro" id="IPR050951">
    <property type="entry name" value="Retrovirus_Pol_polyprotein"/>
</dbReference>
<evidence type="ECO:0000256" key="6">
    <source>
        <dbReference type="ARBA" id="ARBA00022801"/>
    </source>
</evidence>
<dbReference type="InterPro" id="IPR012337">
    <property type="entry name" value="RNaseH-like_sf"/>
</dbReference>
<dbReference type="EC" id="2.7.7.49" evidence="1"/>
<dbReference type="Gene3D" id="3.30.70.270">
    <property type="match status" value="1"/>
</dbReference>
<dbReference type="InterPro" id="IPR000477">
    <property type="entry name" value="RT_dom"/>
</dbReference>
<dbReference type="SUPFAM" id="SSF56672">
    <property type="entry name" value="DNA/RNA polymerases"/>
    <property type="match status" value="1"/>
</dbReference>